<feature type="region of interest" description="Disordered" evidence="1">
    <location>
        <begin position="1"/>
        <end position="31"/>
    </location>
</feature>
<proteinExistence type="predicted"/>
<evidence type="ECO:0000256" key="1">
    <source>
        <dbReference type="SAM" id="MobiDB-lite"/>
    </source>
</evidence>
<dbReference type="EMBL" id="KF959826">
    <property type="protein sequence ID" value="AMK61726.1"/>
    <property type="molecule type" value="Genomic_DNA"/>
</dbReference>
<sequence length="51" mass="5994">MGNLNGKIKNSTNHNNTLTKNLEQCYPPEHHMPTYEWDHNLDFLNSNPKKN</sequence>
<evidence type="ECO:0000313" key="2">
    <source>
        <dbReference type="EMBL" id="AMK61726.1"/>
    </source>
</evidence>
<accession>A0A140E0A1</accession>
<organism evidence="2 3">
    <name type="scientific">Samba virus</name>
    <dbReference type="NCBI Taxonomy" id="1461100"/>
    <lineage>
        <taxon>Viruses</taxon>
        <taxon>Varidnaviria</taxon>
        <taxon>Bamfordvirae</taxon>
        <taxon>Nucleocytoviricota</taxon>
        <taxon>Megaviricetes</taxon>
        <taxon>Imitervirales</taxon>
        <taxon>Mimiviridae</taxon>
        <taxon>Megamimivirinae</taxon>
        <taxon>Mimivirus</taxon>
        <taxon>Mimivirus bradfordmassiliense</taxon>
    </lineage>
</organism>
<protein>
    <submittedName>
        <fullName evidence="2">Uncharacterized protein</fullName>
    </submittedName>
</protein>
<dbReference type="Proteomes" id="UP000240935">
    <property type="component" value="Segment"/>
</dbReference>
<name>A0A140E0A1_MIMIV</name>
<feature type="compositionally biased region" description="Polar residues" evidence="1">
    <location>
        <begin position="8"/>
        <end position="22"/>
    </location>
</feature>
<reference evidence="2 3" key="1">
    <citation type="journal article" date="2014" name="Virol. J.">
        <title>Samba virus: a novel mimivirus from a giant rain forest, the Brazilian Amazon.</title>
        <authorList>
            <person name="Campos R.K."/>
            <person name="Boratto P.V."/>
            <person name="Assis F.L."/>
            <person name="Aguiar E.R."/>
            <person name="Silva L.C."/>
            <person name="Albarnaz J.D."/>
            <person name="Dornas F.P."/>
            <person name="Trindade G.S."/>
            <person name="Ferreira P.P."/>
            <person name="Marques J.T."/>
            <person name="Robert C."/>
            <person name="Raoult D."/>
            <person name="Kroon E.G."/>
            <person name="La Scola B."/>
            <person name="Abrahao J.S."/>
        </authorList>
    </citation>
    <scope>NUCLEOTIDE SEQUENCE [LARGE SCALE GENOMIC DNA]</scope>
</reference>
<evidence type="ECO:0000313" key="3">
    <source>
        <dbReference type="Proteomes" id="UP000240935"/>
    </source>
</evidence>